<keyword evidence="5 8" id="KW-1133">Transmembrane helix</keyword>
<dbReference type="Proteomes" id="UP000663824">
    <property type="component" value="Unassembled WGS sequence"/>
</dbReference>
<evidence type="ECO:0000256" key="4">
    <source>
        <dbReference type="ARBA" id="ARBA00022889"/>
    </source>
</evidence>
<dbReference type="EMBL" id="CAJNOV010002579">
    <property type="protein sequence ID" value="CAF1109511.1"/>
    <property type="molecule type" value="Genomic_DNA"/>
</dbReference>
<dbReference type="PANTHER" id="PTHR12316">
    <property type="entry name" value="NINJURIN-RELATED"/>
    <property type="match status" value="1"/>
</dbReference>
<evidence type="ECO:0000313" key="11">
    <source>
        <dbReference type="EMBL" id="CAF1996374.1"/>
    </source>
</evidence>
<protein>
    <recommendedName>
        <fullName evidence="14">Ninjurin 2</fullName>
    </recommendedName>
</protein>
<dbReference type="PANTHER" id="PTHR12316:SF17">
    <property type="entry name" value="NINJURIN C, ISOFORM D"/>
    <property type="match status" value="1"/>
</dbReference>
<evidence type="ECO:0000256" key="6">
    <source>
        <dbReference type="ARBA" id="ARBA00023136"/>
    </source>
</evidence>
<feature type="region of interest" description="Disordered" evidence="7">
    <location>
        <begin position="1"/>
        <end position="66"/>
    </location>
</feature>
<reference evidence="9" key="1">
    <citation type="submission" date="2021-02" db="EMBL/GenBank/DDBJ databases">
        <authorList>
            <person name="Nowell W R."/>
        </authorList>
    </citation>
    <scope>NUCLEOTIDE SEQUENCE</scope>
</reference>
<dbReference type="EMBL" id="CAJNOW010021444">
    <property type="protein sequence ID" value="CAF1684216.1"/>
    <property type="molecule type" value="Genomic_DNA"/>
</dbReference>
<gene>
    <name evidence="9" type="ORF">CJN711_LOCUS7560</name>
    <name evidence="10" type="ORF">KQP761_LOCUS37860</name>
    <name evidence="11" type="ORF">MBJ925_LOCUS8026</name>
    <name evidence="12" type="ORF">XDN619_LOCUS35381</name>
</gene>
<dbReference type="GO" id="GO:0042246">
    <property type="term" value="P:tissue regeneration"/>
    <property type="evidence" value="ECO:0007669"/>
    <property type="project" value="InterPro"/>
</dbReference>
<evidence type="ECO:0008006" key="14">
    <source>
        <dbReference type="Google" id="ProtNLM"/>
    </source>
</evidence>
<accession>A0A814PQW1</accession>
<comment type="similarity">
    <text evidence="2">Belongs to the ninjurin family.</text>
</comment>
<evidence type="ECO:0000256" key="2">
    <source>
        <dbReference type="ARBA" id="ARBA00008141"/>
    </source>
</evidence>
<proteinExistence type="inferred from homology"/>
<dbReference type="GO" id="GO:0016020">
    <property type="term" value="C:membrane"/>
    <property type="evidence" value="ECO:0007669"/>
    <property type="project" value="UniProtKB-SubCell"/>
</dbReference>
<feature type="transmembrane region" description="Helical" evidence="8">
    <location>
        <begin position="83"/>
        <end position="101"/>
    </location>
</feature>
<dbReference type="Proteomes" id="UP000663887">
    <property type="component" value="Unassembled WGS sequence"/>
</dbReference>
<keyword evidence="4" id="KW-0130">Cell adhesion</keyword>
<dbReference type="Proteomes" id="UP000663834">
    <property type="component" value="Unassembled WGS sequence"/>
</dbReference>
<evidence type="ECO:0000313" key="10">
    <source>
        <dbReference type="EMBL" id="CAF1684216.1"/>
    </source>
</evidence>
<dbReference type="EMBL" id="CAJNRG010018194">
    <property type="protein sequence ID" value="CAF2251329.1"/>
    <property type="molecule type" value="Genomic_DNA"/>
</dbReference>
<keyword evidence="3 8" id="KW-0812">Transmembrane</keyword>
<dbReference type="Proteomes" id="UP000663855">
    <property type="component" value="Unassembled WGS sequence"/>
</dbReference>
<dbReference type="EMBL" id="CAJNRE010002894">
    <property type="protein sequence ID" value="CAF1996374.1"/>
    <property type="molecule type" value="Genomic_DNA"/>
</dbReference>
<dbReference type="Pfam" id="PF04923">
    <property type="entry name" value="Ninjurin"/>
    <property type="match status" value="1"/>
</dbReference>
<dbReference type="OrthoDB" id="6114058at2759"/>
<organism evidence="9 13">
    <name type="scientific">Rotaria magnacalcarata</name>
    <dbReference type="NCBI Taxonomy" id="392030"/>
    <lineage>
        <taxon>Eukaryota</taxon>
        <taxon>Metazoa</taxon>
        <taxon>Spiralia</taxon>
        <taxon>Gnathifera</taxon>
        <taxon>Rotifera</taxon>
        <taxon>Eurotatoria</taxon>
        <taxon>Bdelloidea</taxon>
        <taxon>Philodinida</taxon>
        <taxon>Philodinidae</taxon>
        <taxon>Rotaria</taxon>
    </lineage>
</organism>
<comment type="caution">
    <text evidence="9">The sequence shown here is derived from an EMBL/GenBank/DDBJ whole genome shotgun (WGS) entry which is preliminary data.</text>
</comment>
<sequence>MATHADHQTPFAPIQYPAVSNNPRPTLPVRSDLNQQSQSDPLLEKPPMPKRMDEPSSPTPVIDAEPRRNEYTYNYNRYASNKTIGQVFFLIALFTSNVMQMRTLILQKQRDTIWIASLVLVCVSIIFQCGLAFFLYILGRGDITKRQSQTKLTRYNIVALLIIGIIALINITLNILMLTINPKSFLDTRSLELLQNQN</sequence>
<evidence type="ECO:0000256" key="5">
    <source>
        <dbReference type="ARBA" id="ARBA00022989"/>
    </source>
</evidence>
<feature type="transmembrane region" description="Helical" evidence="8">
    <location>
        <begin position="157"/>
        <end position="180"/>
    </location>
</feature>
<feature type="transmembrane region" description="Helical" evidence="8">
    <location>
        <begin position="113"/>
        <end position="137"/>
    </location>
</feature>
<dbReference type="AlphaFoldDB" id="A0A814PQW1"/>
<comment type="subcellular location">
    <subcellularLocation>
        <location evidence="1">Membrane</location>
        <topology evidence="1">Multi-pass membrane protein</topology>
    </subcellularLocation>
</comment>
<evidence type="ECO:0000313" key="13">
    <source>
        <dbReference type="Proteomes" id="UP000663855"/>
    </source>
</evidence>
<evidence type="ECO:0000256" key="7">
    <source>
        <dbReference type="SAM" id="MobiDB-lite"/>
    </source>
</evidence>
<evidence type="ECO:0000313" key="12">
    <source>
        <dbReference type="EMBL" id="CAF2251329.1"/>
    </source>
</evidence>
<dbReference type="InterPro" id="IPR007007">
    <property type="entry name" value="Ninjurin"/>
</dbReference>
<evidence type="ECO:0000256" key="3">
    <source>
        <dbReference type="ARBA" id="ARBA00022692"/>
    </source>
</evidence>
<evidence type="ECO:0000256" key="8">
    <source>
        <dbReference type="SAM" id="Phobius"/>
    </source>
</evidence>
<evidence type="ECO:0000256" key="1">
    <source>
        <dbReference type="ARBA" id="ARBA00004141"/>
    </source>
</evidence>
<keyword evidence="6 8" id="KW-0472">Membrane</keyword>
<evidence type="ECO:0000313" key="9">
    <source>
        <dbReference type="EMBL" id="CAF1109511.1"/>
    </source>
</evidence>
<name>A0A814PQW1_9BILA</name>
<dbReference type="GO" id="GO:0007155">
    <property type="term" value="P:cell adhesion"/>
    <property type="evidence" value="ECO:0007669"/>
    <property type="project" value="UniProtKB-KW"/>
</dbReference>